<organism evidence="6 7">
    <name type="scientific">Pseudaminobacter soli</name>
    <name type="common">ex Li et al. 2025</name>
    <dbReference type="NCBI Taxonomy" id="1295366"/>
    <lineage>
        <taxon>Bacteria</taxon>
        <taxon>Pseudomonadati</taxon>
        <taxon>Pseudomonadota</taxon>
        <taxon>Alphaproteobacteria</taxon>
        <taxon>Hyphomicrobiales</taxon>
        <taxon>Phyllobacteriaceae</taxon>
        <taxon>Pseudaminobacter</taxon>
    </lineage>
</organism>
<dbReference type="EMBL" id="PXYL01000014">
    <property type="protein sequence ID" value="PSJ57316.1"/>
    <property type="molecule type" value="Genomic_DNA"/>
</dbReference>
<evidence type="ECO:0000256" key="2">
    <source>
        <dbReference type="ARBA" id="ARBA00022723"/>
    </source>
</evidence>
<dbReference type="AlphaFoldDB" id="A0A2P7S4B1"/>
<evidence type="ECO:0000256" key="1">
    <source>
        <dbReference type="ARBA" id="ARBA00001947"/>
    </source>
</evidence>
<keyword evidence="3" id="KW-0378">Hydrolase</keyword>
<accession>A0A2P7S4B1</accession>
<feature type="domain" description="Succinylglutamate desuccinylase/Aspartoacylase catalytic" evidence="5">
    <location>
        <begin position="31"/>
        <end position="197"/>
    </location>
</feature>
<protein>
    <submittedName>
        <fullName evidence="6">Peptidase M14</fullName>
    </submittedName>
</protein>
<dbReference type="OrthoDB" id="9782876at2"/>
<sequence length="352" mass="38228">MQKTIETIRGNGDGVTYEFPVLRIAGSAPDAPKAYIQAALHSDELPGVVAIDVLMPKLRKAEAEGRVRGDLTIVPRANPVGRAQQFFGAAQGRYHLGSRTNFNRDFPRLDRPDAKLLPGDDKPLNADDRLKARLIKLSLGHEIVLDLHCDDEGLPYLYIQSDLWPAMADCAACMGVDAVVLWSDESGASFDEASLRPYLKLPAEEAKLERRVVTTVEYRGILDVETRFAEADAEGIYRLLVARGVIEDKSVETPKAFKGEIVPIDYIDMMPAPAAGAILYDVKPGDRVKAGQRLATIVSAPGEEGGRVEVLAPQDGFILTRRATRATRAGDDLVKLAGVARSADARSGALEQ</sequence>
<evidence type="ECO:0000256" key="3">
    <source>
        <dbReference type="ARBA" id="ARBA00022801"/>
    </source>
</evidence>
<evidence type="ECO:0000313" key="6">
    <source>
        <dbReference type="EMBL" id="PSJ57316.1"/>
    </source>
</evidence>
<dbReference type="PANTHER" id="PTHR37326:SF1">
    <property type="entry name" value="BLL3975 PROTEIN"/>
    <property type="match status" value="1"/>
</dbReference>
<keyword evidence="2" id="KW-0479">Metal-binding</keyword>
<gene>
    <name evidence="6" type="ORF">C7I85_22225</name>
</gene>
<evidence type="ECO:0000256" key="4">
    <source>
        <dbReference type="ARBA" id="ARBA00022833"/>
    </source>
</evidence>
<keyword evidence="4" id="KW-0862">Zinc</keyword>
<dbReference type="Gene3D" id="3.40.630.10">
    <property type="entry name" value="Zn peptidases"/>
    <property type="match status" value="2"/>
</dbReference>
<comment type="cofactor">
    <cofactor evidence="1">
        <name>Zn(2+)</name>
        <dbReference type="ChEBI" id="CHEBI:29105"/>
    </cofactor>
</comment>
<dbReference type="InterPro" id="IPR055438">
    <property type="entry name" value="AstE_AspA_cat"/>
</dbReference>
<dbReference type="PANTHER" id="PTHR37326">
    <property type="entry name" value="BLL3975 PROTEIN"/>
    <property type="match status" value="1"/>
</dbReference>
<comment type="caution">
    <text evidence="6">The sequence shown here is derived from an EMBL/GenBank/DDBJ whole genome shotgun (WGS) entry which is preliminary data.</text>
</comment>
<dbReference type="InterPro" id="IPR053138">
    <property type="entry name" value="N-alpha-Ac-DABA_deacetylase"/>
</dbReference>
<dbReference type="Pfam" id="PF24827">
    <property type="entry name" value="AstE_AspA_cat"/>
    <property type="match status" value="1"/>
</dbReference>
<reference evidence="6 7" key="1">
    <citation type="submission" date="2018-03" db="EMBL/GenBank/DDBJ databases">
        <title>The draft genome of Mesorhizobium soli JCM 19897.</title>
        <authorList>
            <person name="Li L."/>
            <person name="Liu L."/>
            <person name="Liang L."/>
            <person name="Wang T."/>
            <person name="Zhang X."/>
        </authorList>
    </citation>
    <scope>NUCLEOTIDE SEQUENCE [LARGE SCALE GENOMIC DNA]</scope>
    <source>
        <strain evidence="6 7">JCM 19897</strain>
    </source>
</reference>
<evidence type="ECO:0000259" key="5">
    <source>
        <dbReference type="Pfam" id="PF24827"/>
    </source>
</evidence>
<dbReference type="GO" id="GO:0016788">
    <property type="term" value="F:hydrolase activity, acting on ester bonds"/>
    <property type="evidence" value="ECO:0007669"/>
    <property type="project" value="InterPro"/>
</dbReference>
<name>A0A2P7S4B1_9HYPH</name>
<dbReference type="Proteomes" id="UP000240653">
    <property type="component" value="Unassembled WGS sequence"/>
</dbReference>
<dbReference type="SUPFAM" id="SSF53187">
    <property type="entry name" value="Zn-dependent exopeptidases"/>
    <property type="match status" value="1"/>
</dbReference>
<dbReference type="RefSeq" id="WP_106726215.1">
    <property type="nucleotide sequence ID" value="NZ_PXYL01000014.1"/>
</dbReference>
<keyword evidence="7" id="KW-1185">Reference proteome</keyword>
<dbReference type="GO" id="GO:0046872">
    <property type="term" value="F:metal ion binding"/>
    <property type="evidence" value="ECO:0007669"/>
    <property type="project" value="UniProtKB-KW"/>
</dbReference>
<evidence type="ECO:0000313" key="7">
    <source>
        <dbReference type="Proteomes" id="UP000240653"/>
    </source>
</evidence>
<dbReference type="Gene3D" id="2.40.50.100">
    <property type="match status" value="1"/>
</dbReference>
<proteinExistence type="predicted"/>